<organism evidence="4 5">
    <name type="scientific">Cordylochernes scorpioides</name>
    <dbReference type="NCBI Taxonomy" id="51811"/>
    <lineage>
        <taxon>Eukaryota</taxon>
        <taxon>Metazoa</taxon>
        <taxon>Ecdysozoa</taxon>
        <taxon>Arthropoda</taxon>
        <taxon>Chelicerata</taxon>
        <taxon>Arachnida</taxon>
        <taxon>Pseudoscorpiones</taxon>
        <taxon>Cheliferoidea</taxon>
        <taxon>Chernetidae</taxon>
        <taxon>Cordylochernes</taxon>
    </lineage>
</organism>
<dbReference type="Proteomes" id="UP001235939">
    <property type="component" value="Chromosome 15"/>
</dbReference>
<dbReference type="Pfam" id="PF17921">
    <property type="entry name" value="Integrase_H2C2"/>
    <property type="match status" value="1"/>
</dbReference>
<dbReference type="EMBL" id="CP092877">
    <property type="protein sequence ID" value="UYV77490.1"/>
    <property type="molecule type" value="Genomic_DNA"/>
</dbReference>
<evidence type="ECO:0000259" key="3">
    <source>
        <dbReference type="PROSITE" id="PS50158"/>
    </source>
</evidence>
<dbReference type="PANTHER" id="PTHR45823:SF1">
    <property type="entry name" value="T-SNARE COILED-COIL HOMOLOGY DOMAIN-CONTAINING PROTEIN"/>
    <property type="match status" value="1"/>
</dbReference>
<evidence type="ECO:0000256" key="1">
    <source>
        <dbReference type="PROSITE-ProRule" id="PRU00047"/>
    </source>
</evidence>
<feature type="region of interest" description="Disordered" evidence="2">
    <location>
        <begin position="288"/>
        <end position="311"/>
    </location>
</feature>
<dbReference type="InterPro" id="IPR054465">
    <property type="entry name" value="Integrase_p58-like_C"/>
</dbReference>
<feature type="domain" description="CCHC-type" evidence="3">
    <location>
        <begin position="274"/>
        <end position="289"/>
    </location>
</feature>
<reference evidence="4 5" key="1">
    <citation type="submission" date="2022-01" db="EMBL/GenBank/DDBJ databases">
        <title>A chromosomal length assembly of Cordylochernes scorpioides.</title>
        <authorList>
            <person name="Zeh D."/>
            <person name="Zeh J."/>
        </authorList>
    </citation>
    <scope>NUCLEOTIDE SEQUENCE [LARGE SCALE GENOMIC DNA]</scope>
    <source>
        <strain evidence="4">IN4F17</strain>
        <tissue evidence="4">Whole Body</tissue>
    </source>
</reference>
<proteinExistence type="predicted"/>
<dbReference type="Gene3D" id="1.10.340.70">
    <property type="match status" value="1"/>
</dbReference>
<protein>
    <submittedName>
        <fullName evidence="4">K02A2.6-like</fullName>
    </submittedName>
</protein>
<feature type="domain" description="CCHC-type" evidence="3">
    <location>
        <begin position="233"/>
        <end position="248"/>
    </location>
</feature>
<evidence type="ECO:0000256" key="2">
    <source>
        <dbReference type="SAM" id="MobiDB-lite"/>
    </source>
</evidence>
<evidence type="ECO:0000313" key="4">
    <source>
        <dbReference type="EMBL" id="UYV77490.1"/>
    </source>
</evidence>
<dbReference type="InterPro" id="IPR036875">
    <property type="entry name" value="Znf_CCHC_sf"/>
</dbReference>
<keyword evidence="1" id="KW-0863">Zinc-finger</keyword>
<dbReference type="SUPFAM" id="SSF57756">
    <property type="entry name" value="Retrovirus zinc finger-like domains"/>
    <property type="match status" value="2"/>
</dbReference>
<evidence type="ECO:0000313" key="5">
    <source>
        <dbReference type="Proteomes" id="UP001235939"/>
    </source>
</evidence>
<dbReference type="InterPro" id="IPR041588">
    <property type="entry name" value="Integrase_H2C2"/>
</dbReference>
<keyword evidence="5" id="KW-1185">Reference proteome</keyword>
<dbReference type="InterPro" id="IPR001878">
    <property type="entry name" value="Znf_CCHC"/>
</dbReference>
<accession>A0ABY6LDD8</accession>
<dbReference type="SMART" id="SM00343">
    <property type="entry name" value="ZnF_C2HC"/>
    <property type="match status" value="3"/>
</dbReference>
<dbReference type="PROSITE" id="PS50158">
    <property type="entry name" value="ZF_CCHC"/>
    <property type="match status" value="2"/>
</dbReference>
<dbReference type="PANTHER" id="PTHR45823">
    <property type="entry name" value="T-SNARE COILED-COIL HOMOLOGY DOMAIN-CONTAINING PROTEIN"/>
    <property type="match status" value="1"/>
</dbReference>
<sequence>MLTIVRSEQIVKKTIADHSRYQVYDAINLYGDISLLRYIIKSTGYLTTFLVDKILQESTGLHHQANGWNVRDRASFLAAALRGPAVEVLQMIPEQLRLDFNVLIKAPRIDYKKRNESLQDLANDIRRLARLAFPTCPSERPLWPKQQFVDAIGDPEIQRFVRLSSATTLQETLVQAMKYEAAQQASIESYRVARQVEMYNPEKKKSRCWTCRAHDHMSPTCPLKVKQRSDTGCWKCGKCDHIRKNCPDNSKDKPEKKKGPLLDLKVKQRGDTDCWRCGQYGHMRRNCPENSKTASAPRKNHERRNDNADALSRRPCFPQSGHCSHAENRFCVRQVTVQESNEVEEQHWTGQALRNAQREDRDLLPMINWKESGERPSWEDVTSHSPKTKSLWRLWNYLTLRDGVLYRKWESEDGKHESWKLVLPRSHVTLALQDMHSSPTGDHFGIRKTLAKVRERFFWPGSRTDKLYTMFSEKGTDNKIQGKGEDLQCSAPFERMLTVHQWAGERLHFSSEEMKDMYNVKTSNKTFKEGEMVWLHNPQRKKGLSPKLQYQWEGPYKIIKCLNDVIYRIQKTPKSKPKVVHYNRLAPFRASCCLKRSDCCLPPTPVYFLEDSRRFYELLSPILLLLSLTVLQLLYTGRGIAYYTLIRANSPKRVREWLFLIYQENGLAKYHGTG</sequence>
<gene>
    <name evidence="4" type="ORF">LAZ67_15001243</name>
</gene>
<keyword evidence="1" id="KW-0479">Metal-binding</keyword>
<dbReference type="Gene3D" id="4.10.60.10">
    <property type="entry name" value="Zinc finger, CCHC-type"/>
    <property type="match status" value="2"/>
</dbReference>
<name>A0ABY6LDD8_9ARAC</name>
<keyword evidence="1" id="KW-0862">Zinc</keyword>
<dbReference type="Pfam" id="PF00098">
    <property type="entry name" value="zf-CCHC"/>
    <property type="match status" value="1"/>
</dbReference>
<dbReference type="Pfam" id="PF22938">
    <property type="entry name" value="Integrase_p58_C"/>
    <property type="match status" value="1"/>
</dbReference>